<organism evidence="9 10">
    <name type="scientific">Streptomyces sodiiphilus</name>
    <dbReference type="NCBI Taxonomy" id="226217"/>
    <lineage>
        <taxon>Bacteria</taxon>
        <taxon>Bacillati</taxon>
        <taxon>Actinomycetota</taxon>
        <taxon>Actinomycetes</taxon>
        <taxon>Kitasatosporales</taxon>
        <taxon>Streptomycetaceae</taxon>
        <taxon>Streptomyces</taxon>
    </lineage>
</organism>
<evidence type="ECO:0000256" key="2">
    <source>
        <dbReference type="ARBA" id="ARBA00007759"/>
    </source>
</evidence>
<dbReference type="RefSeq" id="WP_344266373.1">
    <property type="nucleotide sequence ID" value="NZ_BAAAMJ010000079.1"/>
</dbReference>
<sequence>MATAASPRDDLLARAEDGSARGVVPRRKGGAGGRLPLRVLLCLQAAVAVTLVAWVYGGPLWAVGAAVPTAAVVVLVVGRRRGRPLVTWAGALWALRRRQRAAAGQVLPAADPLLSFATECVPGLRSHSFAGPERAGAQQRVWGRDVGMVSVDGTLTAVLRVEAERKPLQPGRQQRPLPLELLYGALETDGIRLDSVQCVQHTQPAPAPHLPERSVARHSYGPLYAQSGAPALRLTWVALRLDPELCPEAVARRGGGLGGAQRCLTRAADQLASRLAGAGFRATVLSEAQLLSALAAGASLNAATTTLMGQGEGQDSRRTVESSRTWRCDDRWHTTYEVSRWPELGARVPLAELVAMLTSLPAFATTFGLTLRREGRDAVAVAGHVRITARGADELRGVRRGLEQSARRARVGLARMDREQLPGLLATLPLGGVR</sequence>
<dbReference type="EMBL" id="BAAAMJ010000079">
    <property type="protein sequence ID" value="GAA1934424.1"/>
    <property type="molecule type" value="Genomic_DNA"/>
</dbReference>
<feature type="transmembrane region" description="Helical" evidence="7">
    <location>
        <begin position="60"/>
        <end position="78"/>
    </location>
</feature>
<evidence type="ECO:0000256" key="1">
    <source>
        <dbReference type="ARBA" id="ARBA00004236"/>
    </source>
</evidence>
<dbReference type="InterPro" id="IPR021368">
    <property type="entry name" value="T7SS_EccE"/>
</dbReference>
<dbReference type="NCBIfam" id="TIGR03923">
    <property type="entry name" value="T7SS_EccE"/>
    <property type="match status" value="1"/>
</dbReference>
<keyword evidence="4 7" id="KW-0812">Transmembrane</keyword>
<protein>
    <submittedName>
        <fullName evidence="9">Type VII secretion protein EccE</fullName>
    </submittedName>
</protein>
<dbReference type="Proteomes" id="UP001501303">
    <property type="component" value="Unassembled WGS sequence"/>
</dbReference>
<comment type="subcellular location">
    <subcellularLocation>
        <location evidence="1">Cell membrane</location>
    </subcellularLocation>
</comment>
<name>A0ABN2PVV8_9ACTN</name>
<keyword evidence="5 7" id="KW-1133">Transmembrane helix</keyword>
<dbReference type="InterPro" id="IPR050051">
    <property type="entry name" value="EccE_dom"/>
</dbReference>
<feature type="domain" description="Type VII secretion system protein EccE" evidence="8">
    <location>
        <begin position="229"/>
        <end position="338"/>
    </location>
</feature>
<evidence type="ECO:0000256" key="4">
    <source>
        <dbReference type="ARBA" id="ARBA00022692"/>
    </source>
</evidence>
<evidence type="ECO:0000256" key="7">
    <source>
        <dbReference type="SAM" id="Phobius"/>
    </source>
</evidence>
<gene>
    <name evidence="9" type="primary">eccE</name>
    <name evidence="9" type="ORF">GCM10009716_46840</name>
</gene>
<dbReference type="Pfam" id="PF11203">
    <property type="entry name" value="EccE"/>
    <property type="match status" value="1"/>
</dbReference>
<keyword evidence="10" id="KW-1185">Reference proteome</keyword>
<evidence type="ECO:0000313" key="9">
    <source>
        <dbReference type="EMBL" id="GAA1934424.1"/>
    </source>
</evidence>
<evidence type="ECO:0000313" key="10">
    <source>
        <dbReference type="Proteomes" id="UP001501303"/>
    </source>
</evidence>
<comment type="similarity">
    <text evidence="2">Belongs to the EccE family.</text>
</comment>
<feature type="transmembrane region" description="Helical" evidence="7">
    <location>
        <begin position="35"/>
        <end position="54"/>
    </location>
</feature>
<reference evidence="9 10" key="1">
    <citation type="journal article" date="2019" name="Int. J. Syst. Evol. Microbiol.">
        <title>The Global Catalogue of Microorganisms (GCM) 10K type strain sequencing project: providing services to taxonomists for standard genome sequencing and annotation.</title>
        <authorList>
            <consortium name="The Broad Institute Genomics Platform"/>
            <consortium name="The Broad Institute Genome Sequencing Center for Infectious Disease"/>
            <person name="Wu L."/>
            <person name="Ma J."/>
        </authorList>
    </citation>
    <scope>NUCLEOTIDE SEQUENCE [LARGE SCALE GENOMIC DNA]</scope>
    <source>
        <strain evidence="9 10">JCM 13581</strain>
    </source>
</reference>
<evidence type="ECO:0000256" key="3">
    <source>
        <dbReference type="ARBA" id="ARBA00022475"/>
    </source>
</evidence>
<keyword evidence="6 7" id="KW-0472">Membrane</keyword>
<evidence type="ECO:0000256" key="6">
    <source>
        <dbReference type="ARBA" id="ARBA00023136"/>
    </source>
</evidence>
<evidence type="ECO:0000259" key="8">
    <source>
        <dbReference type="Pfam" id="PF11203"/>
    </source>
</evidence>
<proteinExistence type="inferred from homology"/>
<accession>A0ABN2PVV8</accession>
<keyword evidence="3" id="KW-1003">Cell membrane</keyword>
<comment type="caution">
    <text evidence="9">The sequence shown here is derived from an EMBL/GenBank/DDBJ whole genome shotgun (WGS) entry which is preliminary data.</text>
</comment>
<evidence type="ECO:0000256" key="5">
    <source>
        <dbReference type="ARBA" id="ARBA00022989"/>
    </source>
</evidence>